<keyword evidence="3" id="KW-0808">Transferase</keyword>
<dbReference type="Pfam" id="PF00069">
    <property type="entry name" value="Pkinase"/>
    <property type="match status" value="1"/>
</dbReference>
<feature type="domain" description="Protein kinase" evidence="10">
    <location>
        <begin position="64"/>
        <end position="465"/>
    </location>
</feature>
<organism evidence="11 12">
    <name type="scientific">Venustampulla echinocandica</name>
    <dbReference type="NCBI Taxonomy" id="2656787"/>
    <lineage>
        <taxon>Eukaryota</taxon>
        <taxon>Fungi</taxon>
        <taxon>Dikarya</taxon>
        <taxon>Ascomycota</taxon>
        <taxon>Pezizomycotina</taxon>
        <taxon>Leotiomycetes</taxon>
        <taxon>Helotiales</taxon>
        <taxon>Pleuroascaceae</taxon>
        <taxon>Venustampulla</taxon>
    </lineage>
</organism>
<dbReference type="InterPro" id="IPR000719">
    <property type="entry name" value="Prot_kinase_dom"/>
</dbReference>
<evidence type="ECO:0000313" key="12">
    <source>
        <dbReference type="Proteomes" id="UP000254866"/>
    </source>
</evidence>
<dbReference type="PROSITE" id="PS00107">
    <property type="entry name" value="PROTEIN_KINASE_ATP"/>
    <property type="match status" value="1"/>
</dbReference>
<dbReference type="GO" id="GO:0005524">
    <property type="term" value="F:ATP binding"/>
    <property type="evidence" value="ECO:0007669"/>
    <property type="project" value="UniProtKB-UniRule"/>
</dbReference>
<protein>
    <recommendedName>
        <fullName evidence="1">non-specific serine/threonine protein kinase</fullName>
        <ecNumber evidence="1">2.7.11.1</ecNumber>
    </recommendedName>
</protein>
<dbReference type="PANTHER" id="PTHR47634:SF9">
    <property type="entry name" value="PROTEIN KINASE DOMAIN-CONTAINING PROTEIN-RELATED"/>
    <property type="match status" value="1"/>
</dbReference>
<keyword evidence="12" id="KW-1185">Reference proteome</keyword>
<accession>A0A370TI88</accession>
<gene>
    <name evidence="11" type="ORF">BP5553_07012</name>
</gene>
<feature type="binding site" evidence="9">
    <location>
        <position position="96"/>
    </location>
    <ligand>
        <name>ATP</name>
        <dbReference type="ChEBI" id="CHEBI:30616"/>
    </ligand>
</feature>
<dbReference type="SUPFAM" id="SSF56112">
    <property type="entry name" value="Protein kinase-like (PK-like)"/>
    <property type="match status" value="1"/>
</dbReference>
<comment type="caution">
    <text evidence="11">The sequence shown here is derived from an EMBL/GenBank/DDBJ whole genome shotgun (WGS) entry which is preliminary data.</text>
</comment>
<dbReference type="GO" id="GO:0004674">
    <property type="term" value="F:protein serine/threonine kinase activity"/>
    <property type="evidence" value="ECO:0007669"/>
    <property type="project" value="UniProtKB-KW"/>
</dbReference>
<evidence type="ECO:0000256" key="8">
    <source>
        <dbReference type="ARBA" id="ARBA00048679"/>
    </source>
</evidence>
<name>A0A370TI88_9HELO</name>
<evidence type="ECO:0000256" key="9">
    <source>
        <dbReference type="PROSITE-ProRule" id="PRU10141"/>
    </source>
</evidence>
<dbReference type="Proteomes" id="UP000254866">
    <property type="component" value="Unassembled WGS sequence"/>
</dbReference>
<dbReference type="EMBL" id="NPIC01000006">
    <property type="protein sequence ID" value="RDL35081.1"/>
    <property type="molecule type" value="Genomic_DNA"/>
</dbReference>
<evidence type="ECO:0000256" key="1">
    <source>
        <dbReference type="ARBA" id="ARBA00012513"/>
    </source>
</evidence>
<proteinExistence type="predicted"/>
<dbReference type="GO" id="GO:0050684">
    <property type="term" value="P:regulation of mRNA processing"/>
    <property type="evidence" value="ECO:0007669"/>
    <property type="project" value="TreeGrafter"/>
</dbReference>
<comment type="catalytic activity">
    <reaction evidence="7">
        <text>L-threonyl-[protein] + ATP = O-phospho-L-threonyl-[protein] + ADP + H(+)</text>
        <dbReference type="Rhea" id="RHEA:46608"/>
        <dbReference type="Rhea" id="RHEA-COMP:11060"/>
        <dbReference type="Rhea" id="RHEA-COMP:11605"/>
        <dbReference type="ChEBI" id="CHEBI:15378"/>
        <dbReference type="ChEBI" id="CHEBI:30013"/>
        <dbReference type="ChEBI" id="CHEBI:30616"/>
        <dbReference type="ChEBI" id="CHEBI:61977"/>
        <dbReference type="ChEBI" id="CHEBI:456216"/>
        <dbReference type="EC" id="2.7.11.1"/>
    </reaction>
</comment>
<evidence type="ECO:0000313" key="11">
    <source>
        <dbReference type="EMBL" id="RDL35081.1"/>
    </source>
</evidence>
<dbReference type="AlphaFoldDB" id="A0A370TI88"/>
<keyword evidence="2" id="KW-0723">Serine/threonine-protein kinase</keyword>
<comment type="catalytic activity">
    <reaction evidence="8">
        <text>L-seryl-[protein] + ATP = O-phospho-L-seryl-[protein] + ADP + H(+)</text>
        <dbReference type="Rhea" id="RHEA:17989"/>
        <dbReference type="Rhea" id="RHEA-COMP:9863"/>
        <dbReference type="Rhea" id="RHEA-COMP:11604"/>
        <dbReference type="ChEBI" id="CHEBI:15378"/>
        <dbReference type="ChEBI" id="CHEBI:29999"/>
        <dbReference type="ChEBI" id="CHEBI:30616"/>
        <dbReference type="ChEBI" id="CHEBI:83421"/>
        <dbReference type="ChEBI" id="CHEBI:456216"/>
        <dbReference type="EC" id="2.7.11.1"/>
    </reaction>
</comment>
<evidence type="ECO:0000256" key="6">
    <source>
        <dbReference type="ARBA" id="ARBA00022840"/>
    </source>
</evidence>
<dbReference type="EC" id="2.7.11.1" evidence="1"/>
<keyword evidence="6 9" id="KW-0067">ATP-binding</keyword>
<dbReference type="InterPro" id="IPR017441">
    <property type="entry name" value="Protein_kinase_ATP_BS"/>
</dbReference>
<evidence type="ECO:0000256" key="5">
    <source>
        <dbReference type="ARBA" id="ARBA00022777"/>
    </source>
</evidence>
<reference evidence="11 12" key="1">
    <citation type="journal article" date="2018" name="IMA Fungus">
        <title>IMA Genome-F 9: Draft genome sequence of Annulohypoxylon stygium, Aspergillus mulundensis, Berkeleyomyces basicola (syn. Thielaviopsis basicola), Ceratocystis smalleyi, two Cercospora beticola strains, Coleophoma cylindrospora, Fusarium fracticaudum, Phialophora cf. hyalina, and Morchella septimelata.</title>
        <authorList>
            <person name="Wingfield B.D."/>
            <person name="Bills G.F."/>
            <person name="Dong Y."/>
            <person name="Huang W."/>
            <person name="Nel W.J."/>
            <person name="Swalarsk-Parry B.S."/>
            <person name="Vaghefi N."/>
            <person name="Wilken P.M."/>
            <person name="An Z."/>
            <person name="de Beer Z.W."/>
            <person name="De Vos L."/>
            <person name="Chen L."/>
            <person name="Duong T.A."/>
            <person name="Gao Y."/>
            <person name="Hammerbacher A."/>
            <person name="Kikkert J.R."/>
            <person name="Li Y."/>
            <person name="Li H."/>
            <person name="Li K."/>
            <person name="Li Q."/>
            <person name="Liu X."/>
            <person name="Ma X."/>
            <person name="Naidoo K."/>
            <person name="Pethybridge S.J."/>
            <person name="Sun J."/>
            <person name="Steenkamp E.T."/>
            <person name="van der Nest M.A."/>
            <person name="van Wyk S."/>
            <person name="Wingfield M.J."/>
            <person name="Xiong C."/>
            <person name="Yue Q."/>
            <person name="Zhang X."/>
        </authorList>
    </citation>
    <scope>NUCLEOTIDE SEQUENCE [LARGE SCALE GENOMIC DNA]</scope>
    <source>
        <strain evidence="11 12">BP 5553</strain>
    </source>
</reference>
<dbReference type="Gene3D" id="3.30.200.20">
    <property type="entry name" value="Phosphorylase Kinase, domain 1"/>
    <property type="match status" value="1"/>
</dbReference>
<dbReference type="InterPro" id="IPR051334">
    <property type="entry name" value="SRPK"/>
</dbReference>
<dbReference type="RefSeq" id="XP_031867904.1">
    <property type="nucleotide sequence ID" value="XM_032015635.1"/>
</dbReference>
<dbReference type="SMART" id="SM00220">
    <property type="entry name" value="S_TKc"/>
    <property type="match status" value="1"/>
</dbReference>
<dbReference type="STRING" id="2656787.A0A370TI88"/>
<evidence type="ECO:0000256" key="7">
    <source>
        <dbReference type="ARBA" id="ARBA00047899"/>
    </source>
</evidence>
<dbReference type="GeneID" id="43599861"/>
<dbReference type="InterPro" id="IPR011009">
    <property type="entry name" value="Kinase-like_dom_sf"/>
</dbReference>
<evidence type="ECO:0000256" key="2">
    <source>
        <dbReference type="ARBA" id="ARBA00022527"/>
    </source>
</evidence>
<dbReference type="GO" id="GO:0000245">
    <property type="term" value="P:spliceosomal complex assembly"/>
    <property type="evidence" value="ECO:0007669"/>
    <property type="project" value="TreeGrafter"/>
</dbReference>
<dbReference type="Gene3D" id="1.10.510.10">
    <property type="entry name" value="Transferase(Phosphotransferase) domain 1"/>
    <property type="match status" value="1"/>
</dbReference>
<dbReference type="OrthoDB" id="5979581at2759"/>
<evidence type="ECO:0000256" key="4">
    <source>
        <dbReference type="ARBA" id="ARBA00022741"/>
    </source>
</evidence>
<sequence length="467" mass="51894">MPSDLSLPRSPGSTLTEDEDMVDVESNGLYLDLAPFGLEHIHDYEPGGHHPVHLGDVYGNNGRYRVIHKLGHGGFANVWLSRDTEAKEATKYVALKILMAETSSDDCSELRVNQLKAAHIENTPKGDGAESICLPLDHFKIHGPNGNHSSFVYPVLGPNVSLGLFSASADPDKDLRSLSLQVVKAVRFLHSQGICHGDITPSNVLHRTTGLDGLNEAEVLQILGSPVVNPVLNESKECHYEPTAPQYLVYPVNWWDVDTQFISKESCLIDFGESFEISQPPDDLGIPGPYRSPELILDKEAGFGSDIWALGCSLFEIQTGRKLFSPFDDEDNDYLDAFVQVLGKLPEPWWSTTWEDRRRMYKDEVDEQGLAVAALESEPGKDDPGAKKRVFTSTIHPAVASDARSLQVTIAPGLWYMSDHQPDGDRHRDISQTEQELFADLLGRLLEYKPEDRISAKDAINHGWFKL</sequence>
<dbReference type="PANTHER" id="PTHR47634">
    <property type="entry name" value="PROTEIN KINASE DOMAIN-CONTAINING PROTEIN-RELATED"/>
    <property type="match status" value="1"/>
</dbReference>
<keyword evidence="5" id="KW-0418">Kinase</keyword>
<evidence type="ECO:0000256" key="3">
    <source>
        <dbReference type="ARBA" id="ARBA00022679"/>
    </source>
</evidence>
<keyword evidence="4 9" id="KW-0547">Nucleotide-binding</keyword>
<dbReference type="PROSITE" id="PS50011">
    <property type="entry name" value="PROTEIN_KINASE_DOM"/>
    <property type="match status" value="1"/>
</dbReference>
<evidence type="ECO:0000259" key="10">
    <source>
        <dbReference type="PROSITE" id="PS50011"/>
    </source>
</evidence>